<evidence type="ECO:0000256" key="3">
    <source>
        <dbReference type="ARBA" id="ARBA00022729"/>
    </source>
</evidence>
<dbReference type="PANTHER" id="PTHR46084:SF34">
    <property type="entry name" value="PROTEIN KINASE DOMAIN-CONTAINING PROTEIN"/>
    <property type="match status" value="1"/>
</dbReference>
<dbReference type="PANTHER" id="PTHR46084">
    <property type="entry name" value="PROTEIN MALE DISCOVERER 2"/>
    <property type="match status" value="1"/>
</dbReference>
<dbReference type="Proteomes" id="UP000077202">
    <property type="component" value="Unassembled WGS sequence"/>
</dbReference>
<dbReference type="InterPro" id="IPR000719">
    <property type="entry name" value="Prot_kinase_dom"/>
</dbReference>
<dbReference type="Pfam" id="PF07714">
    <property type="entry name" value="PK_Tyr_Ser-Thr"/>
    <property type="match status" value="1"/>
</dbReference>
<keyword evidence="10" id="KW-1185">Reference proteome</keyword>
<comment type="caution">
    <text evidence="9">The sequence shown here is derived from an EMBL/GenBank/DDBJ whole genome shotgun (WGS) entry which is preliminary data.</text>
</comment>
<feature type="domain" description="Protein kinase" evidence="8">
    <location>
        <begin position="84"/>
        <end position="360"/>
    </location>
</feature>
<dbReference type="GO" id="GO:0004672">
    <property type="term" value="F:protein kinase activity"/>
    <property type="evidence" value="ECO:0007669"/>
    <property type="project" value="InterPro"/>
</dbReference>
<evidence type="ECO:0000313" key="10">
    <source>
        <dbReference type="Proteomes" id="UP000077202"/>
    </source>
</evidence>
<dbReference type="InterPro" id="IPR011009">
    <property type="entry name" value="Kinase-like_dom_sf"/>
</dbReference>
<dbReference type="GO" id="GO:0005524">
    <property type="term" value="F:ATP binding"/>
    <property type="evidence" value="ECO:0007669"/>
    <property type="project" value="InterPro"/>
</dbReference>
<dbReference type="InterPro" id="IPR001245">
    <property type="entry name" value="Ser-Thr/Tyr_kinase_cat_dom"/>
</dbReference>
<evidence type="ECO:0000256" key="6">
    <source>
        <dbReference type="ARBA" id="ARBA00037847"/>
    </source>
</evidence>
<reference evidence="9" key="1">
    <citation type="submission" date="2016-03" db="EMBL/GenBank/DDBJ databases">
        <title>Mechanisms controlling the formation of the plant cell surface in tip-growing cells are functionally conserved among land plants.</title>
        <authorList>
            <person name="Honkanen S."/>
            <person name="Jones V.A."/>
            <person name="Morieri G."/>
            <person name="Champion C."/>
            <person name="Hetherington A.J."/>
            <person name="Kelly S."/>
            <person name="Saint-Marcoux D."/>
            <person name="Proust H."/>
            <person name="Prescott H."/>
            <person name="Dolan L."/>
        </authorList>
    </citation>
    <scope>NUCLEOTIDE SEQUENCE [LARGE SCALE GENOMIC DNA]</scope>
    <source>
        <tissue evidence="9">Whole gametophyte</tissue>
    </source>
</reference>
<sequence>MEPIVFGFIGAASVIVVALLVLIFFQLFLLFRHKNKEPILPLVHPKGKESSSSFRFKAQGKMTLPTVNDRGRVFSFKEAEEVSEGFSNHIGDGTTYLVFKGILPDGTEVAIKRMRGNLVSVSSEETKFQLQVDLLYRVHHQHIINLIGYCDESPHRMLFCQYAPNGSLFEMLHGDEIQDEMLTWKQRTRIVMGIAYGLTYLHHSCNPPIIHGELTSVNIMLTEDFAAKINGLGKVPLLRSSSDFQSGRLSTNGDPYYDNPPTDQRSLYSRASDVYSFGVLLLELLTGKVAYSDELGPLAEWANPYLVDKGNMPGMMDCNLKNVNILEFCAVSEVARLCTQSDSPSRPLMSEVLDMLHQIINISVEVAAPISSPVTLRGLMAAFT</sequence>
<name>A0A176VLP4_MARPO</name>
<dbReference type="SUPFAM" id="SSF56112">
    <property type="entry name" value="Protein kinase-like (PK-like)"/>
    <property type="match status" value="1"/>
</dbReference>
<protein>
    <recommendedName>
        <fullName evidence="8">Protein kinase domain-containing protein</fullName>
    </recommendedName>
</protein>
<dbReference type="EMBL" id="LVLJ01003422">
    <property type="protein sequence ID" value="OAE21487.1"/>
    <property type="molecule type" value="Genomic_DNA"/>
</dbReference>
<dbReference type="PROSITE" id="PS50011">
    <property type="entry name" value="PROTEIN_KINASE_DOM"/>
    <property type="match status" value="1"/>
</dbReference>
<proteinExistence type="predicted"/>
<dbReference type="AlphaFoldDB" id="A0A176VLP4"/>
<dbReference type="Gene3D" id="1.10.510.10">
    <property type="entry name" value="Transferase(Phosphotransferase) domain 1"/>
    <property type="match status" value="1"/>
</dbReference>
<feature type="transmembrane region" description="Helical" evidence="7">
    <location>
        <begin position="6"/>
        <end position="31"/>
    </location>
</feature>
<dbReference type="Gene3D" id="3.30.200.20">
    <property type="entry name" value="Phosphorylase Kinase, domain 1"/>
    <property type="match status" value="1"/>
</dbReference>
<keyword evidence="4 7" id="KW-1133">Transmembrane helix</keyword>
<dbReference type="GO" id="GO:0012505">
    <property type="term" value="C:endomembrane system"/>
    <property type="evidence" value="ECO:0007669"/>
    <property type="project" value="UniProtKB-SubCell"/>
</dbReference>
<evidence type="ECO:0000313" key="9">
    <source>
        <dbReference type="EMBL" id="OAE21487.1"/>
    </source>
</evidence>
<keyword evidence="5 7" id="KW-0472">Membrane</keyword>
<dbReference type="GO" id="GO:0016020">
    <property type="term" value="C:membrane"/>
    <property type="evidence" value="ECO:0007669"/>
    <property type="project" value="UniProtKB-SubCell"/>
</dbReference>
<keyword evidence="2 7" id="KW-0812">Transmembrane</keyword>
<evidence type="ECO:0000256" key="7">
    <source>
        <dbReference type="SAM" id="Phobius"/>
    </source>
</evidence>
<evidence type="ECO:0000256" key="1">
    <source>
        <dbReference type="ARBA" id="ARBA00004479"/>
    </source>
</evidence>
<comment type="subcellular location">
    <subcellularLocation>
        <location evidence="6">Endomembrane system</location>
        <topology evidence="6">Single-pass membrane protein</topology>
    </subcellularLocation>
    <subcellularLocation>
        <location evidence="1">Membrane</location>
        <topology evidence="1">Single-pass type I membrane protein</topology>
    </subcellularLocation>
</comment>
<keyword evidence="3" id="KW-0732">Signal</keyword>
<gene>
    <name evidence="9" type="ORF">AXG93_2116s1010</name>
</gene>
<evidence type="ECO:0000259" key="8">
    <source>
        <dbReference type="PROSITE" id="PS50011"/>
    </source>
</evidence>
<evidence type="ECO:0000256" key="5">
    <source>
        <dbReference type="ARBA" id="ARBA00023136"/>
    </source>
</evidence>
<accession>A0A176VLP4</accession>
<evidence type="ECO:0000256" key="4">
    <source>
        <dbReference type="ARBA" id="ARBA00022989"/>
    </source>
</evidence>
<organism evidence="9 10">
    <name type="scientific">Marchantia polymorpha subsp. ruderalis</name>
    <dbReference type="NCBI Taxonomy" id="1480154"/>
    <lineage>
        <taxon>Eukaryota</taxon>
        <taxon>Viridiplantae</taxon>
        <taxon>Streptophyta</taxon>
        <taxon>Embryophyta</taxon>
        <taxon>Marchantiophyta</taxon>
        <taxon>Marchantiopsida</taxon>
        <taxon>Marchantiidae</taxon>
        <taxon>Marchantiales</taxon>
        <taxon>Marchantiaceae</taxon>
        <taxon>Marchantia</taxon>
    </lineage>
</organism>
<evidence type="ECO:0000256" key="2">
    <source>
        <dbReference type="ARBA" id="ARBA00022692"/>
    </source>
</evidence>